<dbReference type="AlphaFoldDB" id="A0A0E3ZBL5"/>
<name>A0A0E3ZBL5_9FUSO</name>
<dbReference type="InterPro" id="IPR020627">
    <property type="entry name" value="KhpA"/>
</dbReference>
<dbReference type="Gene3D" id="3.30.310.210">
    <property type="match status" value="1"/>
</dbReference>
<dbReference type="Pfam" id="PF13083">
    <property type="entry name" value="KH_KhpA-B"/>
    <property type="match status" value="1"/>
</dbReference>
<gene>
    <name evidence="4" type="ORF">VC03_03475</name>
</gene>
<protein>
    <recommendedName>
        <fullName evidence="6">RNA-binding protein</fullName>
    </recommendedName>
</protein>
<keyword evidence="1" id="KW-0963">Cytoplasm</keyword>
<reference evidence="4 5" key="1">
    <citation type="journal article" date="2012" name="BMC Genomics">
        <title>Genomic sequence analysis and characterization of Sneathia amnii sp. nov.</title>
        <authorList>
            <consortium name="Vaginal Microbiome Consortium (additional members)"/>
            <person name="Harwich M.D.Jr."/>
            <person name="Serrano M.G."/>
            <person name="Fettweis J.M."/>
            <person name="Alves J.M."/>
            <person name="Reimers M.A."/>
            <person name="Buck G.A."/>
            <person name="Jefferson K.K."/>
        </authorList>
    </citation>
    <scope>NUCLEOTIDE SEQUENCE [LARGE SCALE GENOMIC DNA]</scope>
    <source>
        <strain evidence="4 5">SN35</strain>
    </source>
</reference>
<evidence type="ECO:0000256" key="2">
    <source>
        <dbReference type="ARBA" id="ARBA00022884"/>
    </source>
</evidence>
<evidence type="ECO:0000256" key="3">
    <source>
        <dbReference type="PROSITE-ProRule" id="PRU00117"/>
    </source>
</evidence>
<organism evidence="4 5">
    <name type="scientific">Sneathia vaginalis</name>
    <dbReference type="NCBI Taxonomy" id="187101"/>
    <lineage>
        <taxon>Bacteria</taxon>
        <taxon>Fusobacteriati</taxon>
        <taxon>Fusobacteriota</taxon>
        <taxon>Fusobacteriia</taxon>
        <taxon>Fusobacteriales</taxon>
        <taxon>Leptotrichiaceae</taxon>
        <taxon>Sneathia</taxon>
    </lineage>
</organism>
<dbReference type="RefSeq" id="WP_046328687.1">
    <property type="nucleotide sequence ID" value="NZ_CAUPIC010000002.1"/>
</dbReference>
<evidence type="ECO:0000313" key="4">
    <source>
        <dbReference type="EMBL" id="AKC95581.1"/>
    </source>
</evidence>
<dbReference type="STRING" id="187101.VC03_03475"/>
<evidence type="ECO:0000256" key="1">
    <source>
        <dbReference type="ARBA" id="ARBA00022490"/>
    </source>
</evidence>
<evidence type="ECO:0008006" key="6">
    <source>
        <dbReference type="Google" id="ProtNLM"/>
    </source>
</evidence>
<keyword evidence="5" id="KW-1185">Reference proteome</keyword>
<dbReference type="KEGG" id="sns:VC03_03475"/>
<dbReference type="PANTHER" id="PTHR34654">
    <property type="entry name" value="UPF0109 PROTEIN SCO5592"/>
    <property type="match status" value="1"/>
</dbReference>
<dbReference type="OrthoDB" id="9812389at2"/>
<evidence type="ECO:0000313" key="5">
    <source>
        <dbReference type="Proteomes" id="UP000033103"/>
    </source>
</evidence>
<dbReference type="EMBL" id="CP011280">
    <property type="protein sequence ID" value="AKC95581.1"/>
    <property type="molecule type" value="Genomic_DNA"/>
</dbReference>
<dbReference type="HOGENOM" id="CLU_132074_1_0_0"/>
<dbReference type="SUPFAM" id="SSF54814">
    <property type="entry name" value="Prokaryotic type KH domain (KH-domain type II)"/>
    <property type="match status" value="1"/>
</dbReference>
<keyword evidence="2 3" id="KW-0694">RNA-binding</keyword>
<dbReference type="PANTHER" id="PTHR34654:SF1">
    <property type="entry name" value="RNA-BINDING PROTEIN KHPA"/>
    <property type="match status" value="1"/>
</dbReference>
<proteinExistence type="predicted"/>
<dbReference type="PATRIC" id="fig|1069640.6.peg.685"/>
<dbReference type="GO" id="GO:0003723">
    <property type="term" value="F:RNA binding"/>
    <property type="evidence" value="ECO:0007669"/>
    <property type="project" value="UniProtKB-UniRule"/>
</dbReference>
<dbReference type="PROSITE" id="PS50084">
    <property type="entry name" value="KH_TYPE_1"/>
    <property type="match status" value="1"/>
</dbReference>
<dbReference type="Proteomes" id="UP000033103">
    <property type="component" value="Chromosome"/>
</dbReference>
<dbReference type="InterPro" id="IPR009019">
    <property type="entry name" value="KH_sf_prok-type"/>
</dbReference>
<accession>A0A0E3ZBL5</accession>
<sequence>MSKYLKTVSFWIDELIQDKDKYEIKEETQGKNLNIYVDVQKSCMGKIIGRNGNIITAIRNQINTISKKDKMNVKIIVKDI</sequence>